<feature type="domain" description="BFD-like [2Fe-2S]-binding" evidence="2">
    <location>
        <begin position="397"/>
        <end position="450"/>
    </location>
</feature>
<dbReference type="Gene3D" id="3.50.50.60">
    <property type="entry name" value="FAD/NAD(P)-binding domain"/>
    <property type="match status" value="1"/>
</dbReference>
<dbReference type="Proteomes" id="UP000004198">
    <property type="component" value="Unassembled WGS sequence"/>
</dbReference>
<protein>
    <submittedName>
        <fullName evidence="4">FAD dependent oxidoreductase</fullName>
    </submittedName>
    <submittedName>
        <fullName evidence="3">Glycerol-3-phosphate dehydrogenase</fullName>
    </submittedName>
</protein>
<keyword evidence="5" id="KW-1185">Reference proteome</keyword>
<evidence type="ECO:0000313" key="3">
    <source>
        <dbReference type="EMBL" id="ADO12085.1"/>
    </source>
</evidence>
<reference evidence="4 5" key="1">
    <citation type="submission" date="2009-06" db="EMBL/GenBank/DDBJ databases">
        <title>The draft genome of Clostridium carboxidivorans P7.</title>
        <authorList>
            <consortium name="US DOE Joint Genome Institute (JGI-PGF)"/>
            <person name="Lucas S."/>
            <person name="Copeland A."/>
            <person name="Lapidus A."/>
            <person name="Glavina del Rio T."/>
            <person name="Tice H."/>
            <person name="Bruce D."/>
            <person name="Goodwin L."/>
            <person name="Pitluck S."/>
            <person name="Larimer F."/>
            <person name="Land M.L."/>
            <person name="Hauser L."/>
            <person name="Hemme C.L."/>
        </authorList>
    </citation>
    <scope>NUCLEOTIDE SEQUENCE [LARGE SCALE GENOMIC DNA]</scope>
    <source>
        <strain evidence="4 5">P7</strain>
    </source>
</reference>
<dbReference type="EMBL" id="HM590563">
    <property type="protein sequence ID" value="ADO12085.1"/>
    <property type="molecule type" value="Genomic_DNA"/>
</dbReference>
<gene>
    <name evidence="3" type="ORF">Ccar_3238</name>
    <name evidence="4" type="ORF">CcarbDRAFT_2962</name>
</gene>
<evidence type="ECO:0000259" key="1">
    <source>
        <dbReference type="Pfam" id="PF01266"/>
    </source>
</evidence>
<dbReference type="Gene3D" id="1.10.10.1100">
    <property type="entry name" value="BFD-like [2Fe-2S]-binding domain"/>
    <property type="match status" value="1"/>
</dbReference>
<organism evidence="4 5">
    <name type="scientific">Clostridium carboxidivorans P7</name>
    <dbReference type="NCBI Taxonomy" id="536227"/>
    <lineage>
        <taxon>Bacteria</taxon>
        <taxon>Bacillati</taxon>
        <taxon>Bacillota</taxon>
        <taxon>Clostridia</taxon>
        <taxon>Eubacteriales</taxon>
        <taxon>Clostridiaceae</taxon>
        <taxon>Clostridium</taxon>
    </lineage>
</organism>
<evidence type="ECO:0000313" key="4">
    <source>
        <dbReference type="EMBL" id="EET86614.1"/>
    </source>
</evidence>
<dbReference type="InterPro" id="IPR052745">
    <property type="entry name" value="G3P_Oxidase/Oxidoreductase"/>
</dbReference>
<dbReference type="InterPro" id="IPR006076">
    <property type="entry name" value="FAD-dep_OxRdtase"/>
</dbReference>
<dbReference type="Pfam" id="PF01266">
    <property type="entry name" value="DAO"/>
    <property type="match status" value="1"/>
</dbReference>
<reference evidence="3" key="2">
    <citation type="journal article" date="2010" name="PLoS ONE">
        <title>Genomic analysis of carbon monoxide utilization and butanol production by Clostridium carboxidivorans strain P7T.</title>
        <authorList>
            <person name="Bruant G."/>
            <person name="Levesque M.-J."/>
            <person name="Peter C."/>
            <person name="Guiot S.R."/>
            <person name="Masson L."/>
        </authorList>
    </citation>
    <scope>NUCLEOTIDE SEQUENCE</scope>
    <source>
        <strain evidence="3">P7</strain>
    </source>
</reference>
<dbReference type="PANTHER" id="PTHR42720:SF1">
    <property type="entry name" value="GLYCEROL 3-PHOSPHATE OXIDASE"/>
    <property type="match status" value="1"/>
</dbReference>
<dbReference type="SUPFAM" id="SSF51905">
    <property type="entry name" value="FAD/NAD(P)-binding domain"/>
    <property type="match status" value="1"/>
</dbReference>
<dbReference type="Pfam" id="PF04324">
    <property type="entry name" value="Fer2_BFD"/>
    <property type="match status" value="1"/>
</dbReference>
<dbReference type="InterPro" id="IPR036188">
    <property type="entry name" value="FAD/NAD-bd_sf"/>
</dbReference>
<feature type="domain" description="FAD dependent oxidoreductase" evidence="1">
    <location>
        <begin position="3"/>
        <end position="352"/>
    </location>
</feature>
<dbReference type="CDD" id="cd19946">
    <property type="entry name" value="GlpA-like_Fer2_BFD-like"/>
    <property type="match status" value="1"/>
</dbReference>
<sequence>MFDVTIIGTGVIGCAVARELSRYKLNTCVVEKNVDLANGTTKANSAIVHAGFDAKPETLKGKLNAKGNTMFDKLSEELDFPFKRNGSFVLCFDEKDMDGLRELKKKGEENGVPDLQILDGNEARKMEPNLSDEVVAALYAPTGGIVCPYEMTIALAENASTNGVEFRFETEVKGIEKSGEKYILKTNKGDIETKLVINAAGLFSDEINNMVSERKIHIAPRKGEYCLFDKVVGDMVSKTIFQLPTKLGKGVLVTPTVDGNLLVGPNAVDLEDKTDLTTTREGIDDIVSRAALSVKQIPMRQVITSFSGLRAHCTENDFIIGEPKDAKNFINATGIESPGLSSAPAVAEMIRDMVVAKLNPDKNADFNPIRKGIPKFREMNNEERKQLIAKDARYGKMVCRCETVTEGEIVNAIKRPLGATTLDGVKKRTRAGMGRCQSGFCSTKIVEILSRELGIARTDVTKFGGESNLLVGKDKESI</sequence>
<evidence type="ECO:0000313" key="5">
    <source>
        <dbReference type="Proteomes" id="UP000004198"/>
    </source>
</evidence>
<dbReference type="Gene3D" id="3.30.9.10">
    <property type="entry name" value="D-Amino Acid Oxidase, subunit A, domain 2"/>
    <property type="match status" value="1"/>
</dbReference>
<name>C6PVY3_9CLOT</name>
<dbReference type="EMBL" id="ACVI01000049">
    <property type="protein sequence ID" value="EET86614.1"/>
    <property type="molecule type" value="Genomic_DNA"/>
</dbReference>
<evidence type="ECO:0000259" key="2">
    <source>
        <dbReference type="Pfam" id="PF04324"/>
    </source>
</evidence>
<dbReference type="InterPro" id="IPR041854">
    <property type="entry name" value="BFD-like_2Fe2S-bd_dom_sf"/>
</dbReference>
<dbReference type="KEGG" id="cck:Ccar_18755"/>
<dbReference type="PATRIC" id="fig|536227.13.peg.3924"/>
<dbReference type="InterPro" id="IPR007419">
    <property type="entry name" value="BFD-like_2Fe2S-bd_dom"/>
</dbReference>
<dbReference type="OrthoDB" id="9801699at2"/>
<dbReference type="PANTHER" id="PTHR42720">
    <property type="entry name" value="GLYCEROL-3-PHOSPHATE DEHYDROGENASE"/>
    <property type="match status" value="1"/>
</dbReference>
<dbReference type="STRING" id="536227.Ccar_18755"/>
<proteinExistence type="predicted"/>
<accession>C6PVY3</accession>
<dbReference type="eggNOG" id="COG0579">
    <property type="taxonomic scope" value="Bacteria"/>
</dbReference>
<dbReference type="RefSeq" id="WP_007061847.1">
    <property type="nucleotide sequence ID" value="NZ_ACVI01000049.1"/>
</dbReference>
<dbReference type="AlphaFoldDB" id="C6PVY3"/>